<dbReference type="InterPro" id="IPR003726">
    <property type="entry name" value="HCY_dom"/>
</dbReference>
<feature type="binding site" evidence="5">
    <location>
        <position position="309"/>
    </location>
    <ligand>
        <name>Zn(2+)</name>
        <dbReference type="ChEBI" id="CHEBI:29105"/>
    </ligand>
</feature>
<accession>A0A120K2I7</accession>
<comment type="cofactor">
    <cofactor evidence="5">
        <name>Zn(2+)</name>
        <dbReference type="ChEBI" id="CHEBI:29105"/>
    </cofactor>
</comment>
<dbReference type="SUPFAM" id="SSF82282">
    <property type="entry name" value="Homocysteine S-methyltransferase"/>
    <property type="match status" value="1"/>
</dbReference>
<dbReference type="GO" id="GO:0009086">
    <property type="term" value="P:methionine biosynthetic process"/>
    <property type="evidence" value="ECO:0007669"/>
    <property type="project" value="TreeGrafter"/>
</dbReference>
<sequence length="325" mass="36606">MKPSITDYLKTEVLILDGGSGSELENRGLTIGKNPFWSTVPFLTKDASQLNIVREMYKDFRDAGARALSTITYQSSYHSHIKYGDGSVTNRQEYSDFLDYIIGFTYEKCIDSDQDYLIGSIGPYASYLSDGSEYTGDYGFATINFASYYEPQATKFASDSRIDLIAFETIPNLEEITAIMQQEFTGMLQGKPFIISISTDREGNMRDGTTPERLCNTIRQHMGTFPPNLLSFGINCVEFQSSDIILQKLNSLLHDCPVKFHAVYPNSGELYDAKTAKWQRNMNITFEPTWEHLVSKFLAQGCKIIGGCCRTTPKDIKQIADAVRK</sequence>
<evidence type="ECO:0000313" key="7">
    <source>
        <dbReference type="EMBL" id="AMD21678.1"/>
    </source>
</evidence>
<dbReference type="Proteomes" id="UP000243052">
    <property type="component" value="Chromosome vi"/>
</dbReference>
<protein>
    <submittedName>
        <fullName evidence="7">HFL178Cp</fullName>
    </submittedName>
</protein>
<keyword evidence="3 5" id="KW-0479">Metal-binding</keyword>
<dbReference type="PROSITE" id="PS50970">
    <property type="entry name" value="HCY"/>
    <property type="match status" value="1"/>
</dbReference>
<dbReference type="GO" id="GO:0032259">
    <property type="term" value="P:methylation"/>
    <property type="evidence" value="ECO:0007669"/>
    <property type="project" value="UniProtKB-KW"/>
</dbReference>
<reference evidence="7 8" key="1">
    <citation type="submission" date="2016-01" db="EMBL/GenBank/DDBJ databases">
        <title>Genome sequence of the yeast Holleya sinecauda.</title>
        <authorList>
            <person name="Dietrich F.S."/>
        </authorList>
    </citation>
    <scope>NUCLEOTIDE SEQUENCE [LARGE SCALE GENOMIC DNA]</scope>
    <source>
        <strain evidence="7 8">ATCC 58844</strain>
    </source>
</reference>
<dbReference type="Pfam" id="PF02574">
    <property type="entry name" value="S-methyl_trans"/>
    <property type="match status" value="1"/>
</dbReference>
<dbReference type="OrthoDB" id="261426at2759"/>
<dbReference type="GeneID" id="28724980"/>
<organism evidence="7 8">
    <name type="scientific">Eremothecium sinecaudum</name>
    <dbReference type="NCBI Taxonomy" id="45286"/>
    <lineage>
        <taxon>Eukaryota</taxon>
        <taxon>Fungi</taxon>
        <taxon>Dikarya</taxon>
        <taxon>Ascomycota</taxon>
        <taxon>Saccharomycotina</taxon>
        <taxon>Saccharomycetes</taxon>
        <taxon>Saccharomycetales</taxon>
        <taxon>Saccharomycetaceae</taxon>
        <taxon>Eremothecium</taxon>
    </lineage>
</organism>
<feature type="binding site" evidence="5">
    <location>
        <position position="236"/>
    </location>
    <ligand>
        <name>Zn(2+)</name>
        <dbReference type="ChEBI" id="CHEBI:29105"/>
    </ligand>
</feature>
<dbReference type="GO" id="GO:0046872">
    <property type="term" value="F:metal ion binding"/>
    <property type="evidence" value="ECO:0007669"/>
    <property type="project" value="UniProtKB-KW"/>
</dbReference>
<dbReference type="STRING" id="45286.A0A120K2I7"/>
<evidence type="ECO:0000256" key="2">
    <source>
        <dbReference type="ARBA" id="ARBA00022679"/>
    </source>
</evidence>
<keyword evidence="1 5" id="KW-0489">Methyltransferase</keyword>
<evidence type="ECO:0000256" key="3">
    <source>
        <dbReference type="ARBA" id="ARBA00022723"/>
    </source>
</evidence>
<evidence type="ECO:0000259" key="6">
    <source>
        <dbReference type="PROSITE" id="PS50970"/>
    </source>
</evidence>
<keyword evidence="4 5" id="KW-0862">Zinc</keyword>
<dbReference type="RefSeq" id="XP_017988674.1">
    <property type="nucleotide sequence ID" value="XM_018133200.1"/>
</dbReference>
<gene>
    <name evidence="7" type="ORF">AW171_hschr63646</name>
</gene>
<keyword evidence="8" id="KW-1185">Reference proteome</keyword>
<dbReference type="Gene3D" id="3.20.20.330">
    <property type="entry name" value="Homocysteine-binding-like domain"/>
    <property type="match status" value="1"/>
</dbReference>
<proteinExistence type="predicted"/>
<dbReference type="AlphaFoldDB" id="A0A120K2I7"/>
<evidence type="ECO:0000256" key="4">
    <source>
        <dbReference type="ARBA" id="ARBA00022833"/>
    </source>
</evidence>
<dbReference type="EMBL" id="CP014246">
    <property type="protein sequence ID" value="AMD21678.1"/>
    <property type="molecule type" value="Genomic_DNA"/>
</dbReference>
<evidence type="ECO:0000256" key="5">
    <source>
        <dbReference type="PROSITE-ProRule" id="PRU00333"/>
    </source>
</evidence>
<evidence type="ECO:0000313" key="8">
    <source>
        <dbReference type="Proteomes" id="UP000243052"/>
    </source>
</evidence>
<dbReference type="InterPro" id="IPR036589">
    <property type="entry name" value="HCY_dom_sf"/>
</dbReference>
<name>A0A120K2I7_9SACH</name>
<keyword evidence="2 5" id="KW-0808">Transferase</keyword>
<dbReference type="InterPro" id="IPR051486">
    <property type="entry name" value="Hcy_S-methyltransferase"/>
</dbReference>
<dbReference type="GO" id="GO:0008898">
    <property type="term" value="F:S-adenosylmethionine-homocysteine S-methyltransferase activity"/>
    <property type="evidence" value="ECO:0007669"/>
    <property type="project" value="TreeGrafter"/>
</dbReference>
<feature type="binding site" evidence="5">
    <location>
        <position position="308"/>
    </location>
    <ligand>
        <name>Zn(2+)</name>
        <dbReference type="ChEBI" id="CHEBI:29105"/>
    </ligand>
</feature>
<evidence type="ECO:0000256" key="1">
    <source>
        <dbReference type="ARBA" id="ARBA00022603"/>
    </source>
</evidence>
<feature type="domain" description="Hcy-binding" evidence="6">
    <location>
        <begin position="2"/>
        <end position="323"/>
    </location>
</feature>
<dbReference type="GO" id="GO:0033528">
    <property type="term" value="P:S-methylmethionine cycle"/>
    <property type="evidence" value="ECO:0007669"/>
    <property type="project" value="TreeGrafter"/>
</dbReference>
<dbReference type="PANTHER" id="PTHR46015">
    <property type="entry name" value="ZGC:172121"/>
    <property type="match status" value="1"/>
</dbReference>
<dbReference type="PANTHER" id="PTHR46015:SF1">
    <property type="entry name" value="HOMOCYSTEINE S-METHYLTRANSFERASE-LIKE ISOFORM 1"/>
    <property type="match status" value="1"/>
</dbReference>